<evidence type="ECO:0000256" key="7">
    <source>
        <dbReference type="RuleBase" id="RU367065"/>
    </source>
</evidence>
<gene>
    <name evidence="10" type="primary">8238259</name>
    <name evidence="9" type="ORF">Phum_PHUM112950</name>
</gene>
<dbReference type="PANTHER" id="PTHR13457:SF1">
    <property type="entry name" value="HEAT REPEAT-CONTAINING PROTEIN 1"/>
    <property type="match status" value="1"/>
</dbReference>
<reference evidence="10" key="3">
    <citation type="submission" date="2020-05" db="UniProtKB">
        <authorList>
            <consortium name="EnsemblMetazoa"/>
        </authorList>
    </citation>
    <scope>IDENTIFICATION</scope>
    <source>
        <strain evidence="10">USDA</strain>
    </source>
</reference>
<dbReference type="GO" id="GO:0030515">
    <property type="term" value="F:snoRNA binding"/>
    <property type="evidence" value="ECO:0007669"/>
    <property type="project" value="TreeGrafter"/>
</dbReference>
<dbReference type="STRING" id="121224.E0VDE2"/>
<dbReference type="VEuPathDB" id="VectorBase:PHUM112950"/>
<dbReference type="CTD" id="8238259"/>
<comment type="function">
    <text evidence="7">Involved in nucleolar processing of pre-18S ribosomal RNA.</text>
</comment>
<dbReference type="InterPro" id="IPR016024">
    <property type="entry name" value="ARM-type_fold"/>
</dbReference>
<evidence type="ECO:0000313" key="9">
    <source>
        <dbReference type="EMBL" id="EEB11398.1"/>
    </source>
</evidence>
<feature type="domain" description="BP28 C-terminal" evidence="8">
    <location>
        <begin position="1670"/>
        <end position="1822"/>
    </location>
</feature>
<reference evidence="9" key="1">
    <citation type="submission" date="2007-04" db="EMBL/GenBank/DDBJ databases">
        <title>Annotation of Pediculus humanus corporis strain USDA.</title>
        <authorList>
            <person name="Kirkness E."/>
            <person name="Hannick L."/>
            <person name="Hass B."/>
            <person name="Bruggner R."/>
            <person name="Lawson D."/>
            <person name="Bidwell S."/>
            <person name="Joardar V."/>
            <person name="Caler E."/>
            <person name="Walenz B."/>
            <person name="Inman J."/>
            <person name="Schobel S."/>
            <person name="Galinsky K."/>
            <person name="Amedeo P."/>
            <person name="Strausberg R."/>
        </authorList>
    </citation>
    <scope>NUCLEOTIDE SEQUENCE</scope>
    <source>
        <strain evidence="9">USDA</strain>
    </source>
</reference>
<dbReference type="GO" id="GO:0034455">
    <property type="term" value="C:t-UTP complex"/>
    <property type="evidence" value="ECO:0007669"/>
    <property type="project" value="TreeGrafter"/>
</dbReference>
<organism>
    <name type="scientific">Pediculus humanus subsp. corporis</name>
    <name type="common">Body louse</name>
    <dbReference type="NCBI Taxonomy" id="121224"/>
    <lineage>
        <taxon>Eukaryota</taxon>
        <taxon>Metazoa</taxon>
        <taxon>Ecdysozoa</taxon>
        <taxon>Arthropoda</taxon>
        <taxon>Hexapoda</taxon>
        <taxon>Insecta</taxon>
        <taxon>Pterygota</taxon>
        <taxon>Neoptera</taxon>
        <taxon>Paraneoptera</taxon>
        <taxon>Psocodea</taxon>
        <taxon>Troctomorpha</taxon>
        <taxon>Phthiraptera</taxon>
        <taxon>Anoplura</taxon>
        <taxon>Pediculidae</taxon>
        <taxon>Pediculus</taxon>
    </lineage>
</organism>
<dbReference type="InterPro" id="IPR012954">
    <property type="entry name" value="BP28_C_dom"/>
</dbReference>
<dbReference type="InParanoid" id="E0VDE2"/>
<dbReference type="Pfam" id="PF08146">
    <property type="entry name" value="BP28CT"/>
    <property type="match status" value="1"/>
</dbReference>
<protein>
    <recommendedName>
        <fullName evidence="7">HEAT repeat-containing protein 1</fullName>
    </recommendedName>
</protein>
<dbReference type="PANTHER" id="PTHR13457">
    <property type="entry name" value="BAP28"/>
    <property type="match status" value="1"/>
</dbReference>
<accession>E0VDE2</accession>
<dbReference type="InterPro" id="IPR040191">
    <property type="entry name" value="UTP10"/>
</dbReference>
<dbReference type="RefSeq" id="XP_002424136.1">
    <property type="nucleotide sequence ID" value="XM_002424091.1"/>
</dbReference>
<dbReference type="SMART" id="SM01036">
    <property type="entry name" value="BP28CT"/>
    <property type="match status" value="1"/>
</dbReference>
<dbReference type="GO" id="GO:0030686">
    <property type="term" value="C:90S preribosome"/>
    <property type="evidence" value="ECO:0007669"/>
    <property type="project" value="TreeGrafter"/>
</dbReference>
<dbReference type="EMBL" id="AAZO01001337">
    <property type="status" value="NOT_ANNOTATED_CDS"/>
    <property type="molecule type" value="Genomic_DNA"/>
</dbReference>
<dbReference type="GeneID" id="8238259"/>
<sequence length="1959" mass="223576">MTTSLAQQLKKLALPESSLESDKRRKCSLLFTPAEAANLDRDAFFEIGLNGLKELIVLEPAFETFNDTLFDVSSRFYSRTIESKENNKSLDKNIQKFLRLLSPYLLLKQSHKALEWLIHRFHIHSFNIDDLIALILPYHQTKIFVKILQLINLKASNAAHWNWLSKVKEEGVHLPKSVLINHAISDSSFLRFICDTTLKTISENQKYDSAKKLGTCMTFFSSVISNVLVCQDFNNHHMTIILPSLMKALTSDLIDFKAAGYIVAGQLVASNQITKDLLNKLLDIIINENETLNQDELLLLTLIYQTQTPIPNLPQNSISKLFLIHKELPGLANEGFQMGPLIVKIVETCLDNIIKSEGDVVEAQVLCYTIATEVMCDLEHCKSLLWLIDSKYKTLLEKLKSNIREDQDTSLSNWMKELMLSTIEKYRDILDNDHNDKKCQELREKWKTPDELTFQESILVDLIKKCKGENKESAWMELRPLLLNKIKNVAAFEALCKVAPFYDNLVLILCLNKLFQSKGSEDEIISDLNNIHKSRFGKNNPHIQEIHKLITKNPSQGVIKTIETYFLKQEKGSENSIDFEPWLATLQELKHLNHISEGSQTWSFGLKVLLAALLDDYNATYALKLMSILSSLKKKKVKIRFEIIKSLINYLSCNKKSEIKWYDLSSKNSDTWLKVRILEYVLDGIYNDVNSHDEYSNLLHEFSKTFSSGQQEFVRLLGAVCCGSPEQTKQVFQHEISPFLQIYALHISYNQLKSNDEKVFNSFKPEIGLILCYLLIILSNNSKAIRLACLNVLQALSAILKKYKSSSDSVLLDRLLSRFQEISLDPSQISVALYCSLSPSESLQSTLPPSIVSTLKKTREILFRIITSEDTPMYVSLGVMQLFDSVNSVEILKELKILGKRALEKSKECEISRMILSNFWSRINETTCQVLEDESVWELATKSIKHEKCEGVSPAVSFLKSASITREVFDELSRKKRFQLVECMIETRSETESSPVATAIASTVKKLFLDCELILPIINQMMNLFTGTQKKKDSLKSSSPLIIEAKEWKKGISLLELMQSKKKLLNTNVLIKPLFDILKFCLDQEEQTSFEYTKQLVLGCLLDCCKKISTDDSENVSENNLNVELVVQCLRASPNPQTHHHALMLLSYLSAVIPKKVMHNVMAIFTFMGTSVARLDDEYSVKVVTQVVESVVPVLVQVKRCRYSEHDDLENVIAEILRVFVWAVKDIPQHRRKPLFLQLLTTLKPENSLWIFIMLLLENHVLEDDASKLENSNNLPINHCLGLELCLSASPTVVLESVVKIFNYLIKLPVEKMHKEIRMQKTLTDGLKEKNSGLFDIDSHTPKQLRHFCYTILTYFNLLLADNNFIMQVNDDDDDDDGNNCLEDALKDTIAAVMKYTPLVKKQFDKFQTKFWKAMLHQCYEILDKFVLLVPNEMLLSIINKLLHHPVKALRRKALDLANTFLQQEQQEFADEEKKLFVEPVGTPRRNNQYDRNGNRTTGFDASTNGFILIGICKTLKSNKIEGPLFGSLMLAVAELVTCLRAHSVSELPTFMPLMLKEFSRNCNPKKFSELGLNSVTLAIHRVVDVMPNFLSPYLESILFNVCTVQSVRANDKVDLLKKLIQIRTKLGSNVEHRILIPAISRTYKKLIDNCEYEATGPLFSTLSSSFSSLSDVAKVVPEVTQLFITALSFRSDCEVELKDEDIDKVESNVIEAFVPFVLKLSESLFKPLYYQIFHWASEHRERSITFFRLTHSLAESLKGLFVLFAGHFLQKAANLLDATNLSKTENNYYEKSRDGERKCGILIENILKTLHSVFLYDSTESSNFLNKDKFEVLLHPLVDQLENTLGGIEELEKRTLNYLTPCLAQMTLATDDTLWKSLNYQIILKTKSILPQVRIGALETIVAVAAKLGDDYLMLLPETIGSLAELLEDEDERVENAMKNAIQKMEDVLGQPIREYFQ</sequence>
<evidence type="ECO:0000256" key="3">
    <source>
        <dbReference type="ARBA" id="ARBA00022517"/>
    </source>
</evidence>
<dbReference type="InterPro" id="IPR022125">
    <property type="entry name" value="U3snoRNP10_N"/>
</dbReference>
<dbReference type="FunCoup" id="E0VDE2">
    <property type="interactions" value="1780"/>
</dbReference>
<keyword evidence="5 7" id="KW-0539">Nucleus</keyword>
<evidence type="ECO:0000256" key="6">
    <source>
        <dbReference type="ARBA" id="ARBA00023274"/>
    </source>
</evidence>
<dbReference type="HOGENOM" id="CLU_001128_3_0_1"/>
<dbReference type="Pfam" id="PF23243">
    <property type="entry name" value="HEAT_HEATR1"/>
    <property type="match status" value="1"/>
</dbReference>
<dbReference type="Gene3D" id="1.25.10.10">
    <property type="entry name" value="Leucine-rich Repeat Variant"/>
    <property type="match status" value="1"/>
</dbReference>
<proteinExistence type="inferred from homology"/>
<dbReference type="GO" id="GO:0032040">
    <property type="term" value="C:small-subunit processome"/>
    <property type="evidence" value="ECO:0007669"/>
    <property type="project" value="TreeGrafter"/>
</dbReference>
<keyword evidence="6 7" id="KW-0687">Ribonucleoprotein</keyword>
<comment type="similarity">
    <text evidence="2 7">Belongs to the HEATR1/UTP10 family.</text>
</comment>
<dbReference type="OrthoDB" id="31183at2759"/>
<dbReference type="EMBL" id="DS235073">
    <property type="protein sequence ID" value="EEB11398.1"/>
    <property type="molecule type" value="Genomic_DNA"/>
</dbReference>
<evidence type="ECO:0000313" key="11">
    <source>
        <dbReference type="Proteomes" id="UP000009046"/>
    </source>
</evidence>
<evidence type="ECO:0000256" key="5">
    <source>
        <dbReference type="ARBA" id="ARBA00023242"/>
    </source>
</evidence>
<dbReference type="OMA" id="NDVMWKQ"/>
<evidence type="ECO:0000256" key="4">
    <source>
        <dbReference type="ARBA" id="ARBA00022552"/>
    </source>
</evidence>
<dbReference type="KEGG" id="phu:Phum_PHUM112950"/>
<reference evidence="9" key="2">
    <citation type="submission" date="2007-04" db="EMBL/GenBank/DDBJ databases">
        <title>The genome of the human body louse.</title>
        <authorList>
            <consortium name="The Human Body Louse Genome Consortium"/>
            <person name="Kirkness E."/>
            <person name="Walenz B."/>
            <person name="Hass B."/>
            <person name="Bruggner R."/>
            <person name="Strausberg R."/>
        </authorList>
    </citation>
    <scope>NUCLEOTIDE SEQUENCE</scope>
    <source>
        <strain evidence="9">USDA</strain>
    </source>
</reference>
<name>E0VDE2_PEDHC</name>
<keyword evidence="3 7" id="KW-0690">Ribosome biogenesis</keyword>
<dbReference type="InterPro" id="IPR056473">
    <property type="entry name" value="HEAT_Utp10/HEAT1"/>
</dbReference>
<dbReference type="Proteomes" id="UP000009046">
    <property type="component" value="Unassembled WGS sequence"/>
</dbReference>
<dbReference type="InterPro" id="IPR011989">
    <property type="entry name" value="ARM-like"/>
</dbReference>
<dbReference type="eggNOG" id="KOG1837">
    <property type="taxonomic scope" value="Eukaryota"/>
</dbReference>
<keyword evidence="4 7" id="KW-0698">rRNA processing</keyword>
<dbReference type="EnsemblMetazoa" id="PHUM112950-RA">
    <property type="protein sequence ID" value="PHUM112950-PA"/>
    <property type="gene ID" value="PHUM112950"/>
</dbReference>
<evidence type="ECO:0000259" key="8">
    <source>
        <dbReference type="SMART" id="SM01036"/>
    </source>
</evidence>
<dbReference type="SUPFAM" id="SSF48371">
    <property type="entry name" value="ARM repeat"/>
    <property type="match status" value="2"/>
</dbReference>
<dbReference type="Pfam" id="PF12397">
    <property type="entry name" value="U3snoRNP10"/>
    <property type="match status" value="1"/>
</dbReference>
<dbReference type="GO" id="GO:0000462">
    <property type="term" value="P:maturation of SSU-rRNA from tricistronic rRNA transcript (SSU-rRNA, 5.8S rRNA, LSU-rRNA)"/>
    <property type="evidence" value="ECO:0007669"/>
    <property type="project" value="TreeGrafter"/>
</dbReference>
<comment type="subcellular location">
    <subcellularLocation>
        <location evidence="1 7">Nucleus</location>
        <location evidence="1 7">Nucleolus</location>
    </subcellularLocation>
</comment>
<dbReference type="GO" id="GO:0045943">
    <property type="term" value="P:positive regulation of transcription by RNA polymerase I"/>
    <property type="evidence" value="ECO:0007669"/>
    <property type="project" value="TreeGrafter"/>
</dbReference>
<keyword evidence="11" id="KW-1185">Reference proteome</keyword>
<evidence type="ECO:0000256" key="2">
    <source>
        <dbReference type="ARBA" id="ARBA00010559"/>
    </source>
</evidence>
<evidence type="ECO:0000313" key="10">
    <source>
        <dbReference type="EnsemblMetazoa" id="PHUM112950-PA"/>
    </source>
</evidence>
<evidence type="ECO:0000256" key="1">
    <source>
        <dbReference type="ARBA" id="ARBA00004604"/>
    </source>
</evidence>